<sequence length="300" mass="34128">MEKTQYNSASSRSKVRHKKVSGMKDEVNVMREVVTVMGKKTEVVGEEVKDLEEVSVIYKFCDIQDSMVSAWNVAFKQYIPECVQVYHGDIFKDGPAADAIVSPANSFGFMDGGIDMAYSLHFGWQMQKRLQEKIRSEFDGEVLVGQAAIITSVENNSDVVWSQFNEGQPIRYLISAPTMRVPLDVSDTPNAYLAFRAVILAVQKFNRTAPKPIRSVLCPGLGTAIGLMPHDRCAHQMLRAFETFYVGKQTDILRPRALVIANRHHWNLTQKTLCMMKVCTQHKDRRICYWLIRPCHLIYC</sequence>
<dbReference type="Gene3D" id="3.40.220.10">
    <property type="entry name" value="Leucine Aminopeptidase, subunit E, domain 1"/>
    <property type="match status" value="1"/>
</dbReference>
<feature type="domain" description="Macro" evidence="2">
    <location>
        <begin position="70"/>
        <end position="300"/>
    </location>
</feature>
<dbReference type="InterPro" id="IPR002589">
    <property type="entry name" value="Macro_dom"/>
</dbReference>
<comment type="caution">
    <text evidence="3">The sequence shown here is derived from an EMBL/GenBank/DDBJ whole genome shotgun (WGS) entry which is preliminary data.</text>
</comment>
<dbReference type="InterPro" id="IPR043472">
    <property type="entry name" value="Macro_dom-like"/>
</dbReference>
<dbReference type="PROSITE" id="PS51154">
    <property type="entry name" value="MACRO"/>
    <property type="match status" value="1"/>
</dbReference>
<dbReference type="EMBL" id="JAIWYP010000012">
    <property type="protein sequence ID" value="KAH3728173.1"/>
    <property type="molecule type" value="Genomic_DNA"/>
</dbReference>
<dbReference type="Pfam" id="PF14519">
    <property type="entry name" value="Macro_2"/>
    <property type="match status" value="1"/>
</dbReference>
<dbReference type="SMART" id="SM00506">
    <property type="entry name" value="A1pp"/>
    <property type="match status" value="1"/>
</dbReference>
<reference evidence="3" key="1">
    <citation type="journal article" date="2019" name="bioRxiv">
        <title>The Genome of the Zebra Mussel, Dreissena polymorpha: A Resource for Invasive Species Research.</title>
        <authorList>
            <person name="McCartney M.A."/>
            <person name="Auch B."/>
            <person name="Kono T."/>
            <person name="Mallez S."/>
            <person name="Zhang Y."/>
            <person name="Obille A."/>
            <person name="Becker A."/>
            <person name="Abrahante J.E."/>
            <person name="Garbe J."/>
            <person name="Badalamenti J.P."/>
            <person name="Herman A."/>
            <person name="Mangelson H."/>
            <person name="Liachko I."/>
            <person name="Sullivan S."/>
            <person name="Sone E.D."/>
            <person name="Koren S."/>
            <person name="Silverstein K.A.T."/>
            <person name="Beckman K.B."/>
            <person name="Gohl D.M."/>
        </authorList>
    </citation>
    <scope>NUCLEOTIDE SEQUENCE</scope>
    <source>
        <strain evidence="3">Duluth1</strain>
        <tissue evidence="3">Whole animal</tissue>
    </source>
</reference>
<organism evidence="3 4">
    <name type="scientific">Dreissena polymorpha</name>
    <name type="common">Zebra mussel</name>
    <name type="synonym">Mytilus polymorpha</name>
    <dbReference type="NCBI Taxonomy" id="45954"/>
    <lineage>
        <taxon>Eukaryota</taxon>
        <taxon>Metazoa</taxon>
        <taxon>Spiralia</taxon>
        <taxon>Lophotrochozoa</taxon>
        <taxon>Mollusca</taxon>
        <taxon>Bivalvia</taxon>
        <taxon>Autobranchia</taxon>
        <taxon>Heteroconchia</taxon>
        <taxon>Euheterodonta</taxon>
        <taxon>Imparidentia</taxon>
        <taxon>Neoheterodontei</taxon>
        <taxon>Myida</taxon>
        <taxon>Dreissenoidea</taxon>
        <taxon>Dreissenidae</taxon>
        <taxon>Dreissena</taxon>
    </lineage>
</organism>
<dbReference type="Proteomes" id="UP000828390">
    <property type="component" value="Unassembled WGS sequence"/>
</dbReference>
<reference evidence="3" key="2">
    <citation type="submission" date="2020-11" db="EMBL/GenBank/DDBJ databases">
        <authorList>
            <person name="McCartney M.A."/>
            <person name="Auch B."/>
            <person name="Kono T."/>
            <person name="Mallez S."/>
            <person name="Becker A."/>
            <person name="Gohl D.M."/>
            <person name="Silverstein K.A.T."/>
            <person name="Koren S."/>
            <person name="Bechman K.B."/>
            <person name="Herman A."/>
            <person name="Abrahante J.E."/>
            <person name="Garbe J."/>
        </authorList>
    </citation>
    <scope>NUCLEOTIDE SEQUENCE</scope>
    <source>
        <strain evidence="3">Duluth1</strain>
        <tissue evidence="3">Whole animal</tissue>
    </source>
</reference>
<evidence type="ECO:0000259" key="2">
    <source>
        <dbReference type="PROSITE" id="PS51154"/>
    </source>
</evidence>
<name>A0A9D4HST4_DREPO</name>
<feature type="region of interest" description="Disordered" evidence="1">
    <location>
        <begin position="1"/>
        <end position="20"/>
    </location>
</feature>
<protein>
    <recommendedName>
        <fullName evidence="2">Macro domain-containing protein</fullName>
    </recommendedName>
</protein>
<accession>A0A9D4HST4</accession>
<evidence type="ECO:0000313" key="3">
    <source>
        <dbReference type="EMBL" id="KAH3728173.1"/>
    </source>
</evidence>
<evidence type="ECO:0000313" key="4">
    <source>
        <dbReference type="Proteomes" id="UP000828390"/>
    </source>
</evidence>
<keyword evidence="4" id="KW-1185">Reference proteome</keyword>
<gene>
    <name evidence="3" type="ORF">DPMN_054120</name>
</gene>
<evidence type="ECO:0000256" key="1">
    <source>
        <dbReference type="SAM" id="MobiDB-lite"/>
    </source>
</evidence>
<proteinExistence type="predicted"/>
<dbReference type="AlphaFoldDB" id="A0A9D4HST4"/>
<dbReference type="CDD" id="cd02900">
    <property type="entry name" value="Macro_Appr_pase"/>
    <property type="match status" value="1"/>
</dbReference>
<dbReference type="InterPro" id="IPR028071">
    <property type="entry name" value="Macro-like_dom"/>
</dbReference>
<dbReference type="SUPFAM" id="SSF52949">
    <property type="entry name" value="Macro domain-like"/>
    <property type="match status" value="1"/>
</dbReference>